<name>A0ABV7V9W1_9SPHN</name>
<keyword evidence="4 7" id="KW-0812">Transmembrane</keyword>
<evidence type="ECO:0000313" key="9">
    <source>
        <dbReference type="Proteomes" id="UP001595683"/>
    </source>
</evidence>
<evidence type="ECO:0000256" key="7">
    <source>
        <dbReference type="SAM" id="Phobius"/>
    </source>
</evidence>
<feature type="transmembrane region" description="Helical" evidence="7">
    <location>
        <begin position="78"/>
        <end position="95"/>
    </location>
</feature>
<feature type="transmembrane region" description="Helical" evidence="7">
    <location>
        <begin position="153"/>
        <end position="171"/>
    </location>
</feature>
<feature type="transmembrane region" description="Helical" evidence="7">
    <location>
        <begin position="107"/>
        <end position="127"/>
    </location>
</feature>
<organism evidence="8 9">
    <name type="scientific">Novosphingobium pokkalii</name>
    <dbReference type="NCBI Taxonomy" id="1770194"/>
    <lineage>
        <taxon>Bacteria</taxon>
        <taxon>Pseudomonadati</taxon>
        <taxon>Pseudomonadota</taxon>
        <taxon>Alphaproteobacteria</taxon>
        <taxon>Sphingomonadales</taxon>
        <taxon>Sphingomonadaceae</taxon>
        <taxon>Novosphingobium</taxon>
    </lineage>
</organism>
<feature type="transmembrane region" description="Helical" evidence="7">
    <location>
        <begin position="183"/>
        <end position="201"/>
    </location>
</feature>
<evidence type="ECO:0000256" key="3">
    <source>
        <dbReference type="ARBA" id="ARBA00022679"/>
    </source>
</evidence>
<keyword evidence="3 8" id="KW-0808">Transferase</keyword>
<dbReference type="EMBL" id="JBHRYE010000053">
    <property type="protein sequence ID" value="MFC3673877.1"/>
    <property type="molecule type" value="Genomic_DNA"/>
</dbReference>
<dbReference type="RefSeq" id="WP_191324600.1">
    <property type="nucleotide sequence ID" value="NZ_BMZP01000010.1"/>
</dbReference>
<sequence>MIHLPTAPPAHIAFDLAAWIAASLVAWRQHRAWPQGTQTLLRLTAPGYYRWLAVGALLGAWAAGTLNSWRLTWAPSHSVAGALAGGIVAVELWKARHRVRGSTGGSFVLPMATGIMIGRLGCLFAGLPDLTYGTPTALPWAVDLGDGVGRHPVQLYESAAMALFILVYVVARRRGADWARHHAFHAFAIWYGAQRFVWEFFKPYPNLAGPFNLFHLICGGLVVYGIVYWRNDRRRGAQGGALCVSQPDDEPVRNLP</sequence>
<evidence type="ECO:0000256" key="1">
    <source>
        <dbReference type="ARBA" id="ARBA00007150"/>
    </source>
</evidence>
<accession>A0ABV7V9W1</accession>
<dbReference type="Proteomes" id="UP001595683">
    <property type="component" value="Unassembled WGS sequence"/>
</dbReference>
<evidence type="ECO:0000256" key="5">
    <source>
        <dbReference type="ARBA" id="ARBA00022989"/>
    </source>
</evidence>
<gene>
    <name evidence="8" type="ORF">ACFOOT_20855</name>
</gene>
<dbReference type="PANTHER" id="PTHR30589">
    <property type="entry name" value="PROLIPOPROTEIN DIACYLGLYCERYL TRANSFERASE"/>
    <property type="match status" value="1"/>
</dbReference>
<dbReference type="EC" id="2.5.1.145" evidence="8"/>
<keyword evidence="2" id="KW-1003">Cell membrane</keyword>
<protein>
    <submittedName>
        <fullName evidence="8">Prolipoprotein diacylglyceryl transferase</fullName>
        <ecNumber evidence="8">2.5.1.145</ecNumber>
    </submittedName>
</protein>
<dbReference type="InterPro" id="IPR001640">
    <property type="entry name" value="Lgt"/>
</dbReference>
<comment type="caution">
    <text evidence="8">The sequence shown here is derived from an EMBL/GenBank/DDBJ whole genome shotgun (WGS) entry which is preliminary data.</text>
</comment>
<evidence type="ECO:0000256" key="4">
    <source>
        <dbReference type="ARBA" id="ARBA00022692"/>
    </source>
</evidence>
<evidence type="ECO:0000256" key="2">
    <source>
        <dbReference type="ARBA" id="ARBA00022475"/>
    </source>
</evidence>
<reference evidence="9" key="1">
    <citation type="journal article" date="2019" name="Int. J. Syst. Evol. Microbiol.">
        <title>The Global Catalogue of Microorganisms (GCM) 10K type strain sequencing project: providing services to taxonomists for standard genome sequencing and annotation.</title>
        <authorList>
            <consortium name="The Broad Institute Genomics Platform"/>
            <consortium name="The Broad Institute Genome Sequencing Center for Infectious Disease"/>
            <person name="Wu L."/>
            <person name="Ma J."/>
        </authorList>
    </citation>
    <scope>NUCLEOTIDE SEQUENCE [LARGE SCALE GENOMIC DNA]</scope>
    <source>
        <strain evidence="9">KCTC 42224</strain>
    </source>
</reference>
<evidence type="ECO:0000313" key="8">
    <source>
        <dbReference type="EMBL" id="MFC3673877.1"/>
    </source>
</evidence>
<evidence type="ECO:0000256" key="6">
    <source>
        <dbReference type="ARBA" id="ARBA00023136"/>
    </source>
</evidence>
<feature type="transmembrane region" description="Helical" evidence="7">
    <location>
        <begin position="207"/>
        <end position="229"/>
    </location>
</feature>
<comment type="similarity">
    <text evidence="1">Belongs to the Lgt family.</text>
</comment>
<keyword evidence="9" id="KW-1185">Reference proteome</keyword>
<dbReference type="GO" id="GO:0008961">
    <property type="term" value="F:phosphatidylglycerol-prolipoprotein diacylglyceryl transferase activity"/>
    <property type="evidence" value="ECO:0007669"/>
    <property type="project" value="UniProtKB-EC"/>
</dbReference>
<keyword evidence="6 7" id="KW-0472">Membrane</keyword>
<feature type="transmembrane region" description="Helical" evidence="7">
    <location>
        <begin position="6"/>
        <end position="27"/>
    </location>
</feature>
<dbReference type="Pfam" id="PF01790">
    <property type="entry name" value="LGT"/>
    <property type="match status" value="1"/>
</dbReference>
<feature type="transmembrane region" description="Helical" evidence="7">
    <location>
        <begin position="48"/>
        <end position="66"/>
    </location>
</feature>
<dbReference type="PANTHER" id="PTHR30589:SF0">
    <property type="entry name" value="PHOSPHATIDYLGLYCEROL--PROLIPOPROTEIN DIACYLGLYCERYL TRANSFERASE"/>
    <property type="match status" value="1"/>
</dbReference>
<keyword evidence="5 7" id="KW-1133">Transmembrane helix</keyword>
<proteinExistence type="inferred from homology"/>